<keyword evidence="6" id="KW-0808">Transferase</keyword>
<dbReference type="Proteomes" id="UP000828390">
    <property type="component" value="Unassembled WGS sequence"/>
</dbReference>
<dbReference type="InterPro" id="IPR010987">
    <property type="entry name" value="Glutathione-S-Trfase_C-like"/>
</dbReference>
<comment type="catalytic activity">
    <reaction evidence="7">
        <text>RX + glutathione = an S-substituted glutathione + a halide anion + H(+)</text>
        <dbReference type="Rhea" id="RHEA:16437"/>
        <dbReference type="ChEBI" id="CHEBI:15378"/>
        <dbReference type="ChEBI" id="CHEBI:16042"/>
        <dbReference type="ChEBI" id="CHEBI:17792"/>
        <dbReference type="ChEBI" id="CHEBI:57925"/>
        <dbReference type="ChEBI" id="CHEBI:90779"/>
        <dbReference type="EC" id="2.5.1.18"/>
    </reaction>
</comment>
<dbReference type="Gene3D" id="1.20.1050.10">
    <property type="match status" value="1"/>
</dbReference>
<dbReference type="SFLD" id="SFLDG00358">
    <property type="entry name" value="Main_(cytGST)"/>
    <property type="match status" value="1"/>
</dbReference>
<dbReference type="GO" id="GO:0006749">
    <property type="term" value="P:glutathione metabolic process"/>
    <property type="evidence" value="ECO:0007669"/>
    <property type="project" value="TreeGrafter"/>
</dbReference>
<dbReference type="FunFam" id="1.20.1050.10:FF:000008">
    <property type="entry name" value="Glutathione S-transferase theta-1"/>
    <property type="match status" value="1"/>
</dbReference>
<evidence type="ECO:0000256" key="4">
    <source>
        <dbReference type="ARBA" id="ARBA00012452"/>
    </source>
</evidence>
<evidence type="ECO:0000256" key="6">
    <source>
        <dbReference type="ARBA" id="ARBA00022679"/>
    </source>
</evidence>
<gene>
    <name evidence="10" type="ORF">DPMN_001274</name>
</gene>
<protein>
    <recommendedName>
        <fullName evidence="4">glutathione transferase</fullName>
        <ecNumber evidence="4">2.5.1.18</ecNumber>
    </recommendedName>
</protein>
<dbReference type="InterPro" id="IPR040079">
    <property type="entry name" value="Glutathione_S-Trfase"/>
</dbReference>
<reference evidence="10" key="1">
    <citation type="journal article" date="2019" name="bioRxiv">
        <title>The Genome of the Zebra Mussel, Dreissena polymorpha: A Resource for Invasive Species Research.</title>
        <authorList>
            <person name="McCartney M.A."/>
            <person name="Auch B."/>
            <person name="Kono T."/>
            <person name="Mallez S."/>
            <person name="Zhang Y."/>
            <person name="Obille A."/>
            <person name="Becker A."/>
            <person name="Abrahante J.E."/>
            <person name="Garbe J."/>
            <person name="Badalamenti J.P."/>
            <person name="Herman A."/>
            <person name="Mangelson H."/>
            <person name="Liachko I."/>
            <person name="Sullivan S."/>
            <person name="Sone E.D."/>
            <person name="Koren S."/>
            <person name="Silverstein K.A.T."/>
            <person name="Beckman K.B."/>
            <person name="Gohl D.M."/>
        </authorList>
    </citation>
    <scope>NUCLEOTIDE SEQUENCE</scope>
    <source>
        <strain evidence="10">Duluth1</strain>
        <tissue evidence="10">Whole animal</tissue>
    </source>
</reference>
<dbReference type="GO" id="GO:0004364">
    <property type="term" value="F:glutathione transferase activity"/>
    <property type="evidence" value="ECO:0007669"/>
    <property type="project" value="UniProtKB-EC"/>
</dbReference>
<dbReference type="InterPro" id="IPR036282">
    <property type="entry name" value="Glutathione-S-Trfase_C_sf"/>
</dbReference>
<feature type="domain" description="GST C-terminal" evidence="9">
    <location>
        <begin position="89"/>
        <end position="225"/>
    </location>
</feature>
<reference evidence="10" key="2">
    <citation type="submission" date="2020-11" db="EMBL/GenBank/DDBJ databases">
        <authorList>
            <person name="McCartney M.A."/>
            <person name="Auch B."/>
            <person name="Kono T."/>
            <person name="Mallez S."/>
            <person name="Becker A."/>
            <person name="Gohl D.M."/>
            <person name="Silverstein K.A.T."/>
            <person name="Koren S."/>
            <person name="Bechman K.B."/>
            <person name="Herman A."/>
            <person name="Abrahante J.E."/>
            <person name="Garbe J."/>
        </authorList>
    </citation>
    <scope>NUCLEOTIDE SEQUENCE</scope>
    <source>
        <strain evidence="10">Duluth1</strain>
        <tissue evidence="10">Whole animal</tissue>
    </source>
</reference>
<dbReference type="SFLD" id="SFLDG01153">
    <property type="entry name" value="Main.4:_Theta-like"/>
    <property type="match status" value="1"/>
</dbReference>
<evidence type="ECO:0000313" key="11">
    <source>
        <dbReference type="Proteomes" id="UP000828390"/>
    </source>
</evidence>
<evidence type="ECO:0000256" key="2">
    <source>
        <dbReference type="ARBA" id="ARBA00009899"/>
    </source>
</evidence>
<dbReference type="PANTHER" id="PTHR43917:SF8">
    <property type="entry name" value="GH16740P-RELATED"/>
    <property type="match status" value="1"/>
</dbReference>
<accession>A0A9D4RSP1</accession>
<dbReference type="GO" id="GO:0005737">
    <property type="term" value="C:cytoplasm"/>
    <property type="evidence" value="ECO:0007669"/>
    <property type="project" value="UniProtKB-SubCell"/>
</dbReference>
<comment type="similarity">
    <text evidence="2">Belongs to the GST superfamily. Theta family.</text>
</comment>
<dbReference type="SUPFAM" id="SSF47616">
    <property type="entry name" value="GST C-terminal domain-like"/>
    <property type="match status" value="1"/>
</dbReference>
<dbReference type="AlphaFoldDB" id="A0A9D4RSP1"/>
<dbReference type="PROSITE" id="PS50404">
    <property type="entry name" value="GST_NTER"/>
    <property type="match status" value="1"/>
</dbReference>
<dbReference type="InterPro" id="IPR040075">
    <property type="entry name" value="GST_N_Theta"/>
</dbReference>
<dbReference type="OrthoDB" id="422574at2759"/>
<dbReference type="Pfam" id="PF02798">
    <property type="entry name" value="GST_N"/>
    <property type="match status" value="1"/>
</dbReference>
<sequence>MALKYYFDLMSQPSRAVYIFLKANKINFEPKPIALRKGEHLTEEYKRVNPWMKVPTLEDNGFILTESVAILRYLSQKYKLPEHWYPHSDLQKQARIDEYLHWQHLNTRLQAAMVFQHKLLIPVAKNEKINEKKVQRFKAELPKVIAHIETYFLRDQKFIGGEDISVADLLAACELMQLFPVFEEDVYESNLKIKAWMERVRTTLNPYFDEGHAITYRTRDSYKKIGPSLGAKL</sequence>
<dbReference type="FunFam" id="3.40.30.10:FF:000176">
    <property type="entry name" value="Glutathione S-transferase theta-1"/>
    <property type="match status" value="1"/>
</dbReference>
<name>A0A9D4RSP1_DREPO</name>
<evidence type="ECO:0000313" key="10">
    <source>
        <dbReference type="EMBL" id="KAH3877408.1"/>
    </source>
</evidence>
<comment type="caution">
    <text evidence="10">The sequence shown here is derived from an EMBL/GenBank/DDBJ whole genome shotgun (WGS) entry which is preliminary data.</text>
</comment>
<dbReference type="CDD" id="cd03183">
    <property type="entry name" value="GST_C_Theta"/>
    <property type="match status" value="1"/>
</dbReference>
<feature type="domain" description="GST N-terminal" evidence="8">
    <location>
        <begin position="1"/>
        <end position="82"/>
    </location>
</feature>
<evidence type="ECO:0000259" key="9">
    <source>
        <dbReference type="PROSITE" id="PS50405"/>
    </source>
</evidence>
<comment type="subunit">
    <text evidence="3">Homodimer.</text>
</comment>
<dbReference type="Gene3D" id="3.40.30.10">
    <property type="entry name" value="Glutaredoxin"/>
    <property type="match status" value="1"/>
</dbReference>
<dbReference type="InterPro" id="IPR051369">
    <property type="entry name" value="GST_Theta"/>
</dbReference>
<evidence type="ECO:0000256" key="7">
    <source>
        <dbReference type="ARBA" id="ARBA00047960"/>
    </source>
</evidence>
<dbReference type="InterPro" id="IPR036249">
    <property type="entry name" value="Thioredoxin-like_sf"/>
</dbReference>
<proteinExistence type="inferred from homology"/>
<evidence type="ECO:0000259" key="8">
    <source>
        <dbReference type="PROSITE" id="PS50404"/>
    </source>
</evidence>
<organism evidence="10 11">
    <name type="scientific">Dreissena polymorpha</name>
    <name type="common">Zebra mussel</name>
    <name type="synonym">Mytilus polymorpha</name>
    <dbReference type="NCBI Taxonomy" id="45954"/>
    <lineage>
        <taxon>Eukaryota</taxon>
        <taxon>Metazoa</taxon>
        <taxon>Spiralia</taxon>
        <taxon>Lophotrochozoa</taxon>
        <taxon>Mollusca</taxon>
        <taxon>Bivalvia</taxon>
        <taxon>Autobranchia</taxon>
        <taxon>Heteroconchia</taxon>
        <taxon>Euheterodonta</taxon>
        <taxon>Imparidentia</taxon>
        <taxon>Neoheterodontei</taxon>
        <taxon>Myida</taxon>
        <taxon>Dreissenoidea</taxon>
        <taxon>Dreissenidae</taxon>
        <taxon>Dreissena</taxon>
    </lineage>
</organism>
<comment type="subcellular location">
    <subcellularLocation>
        <location evidence="1">Cytoplasm</location>
    </subcellularLocation>
</comment>
<dbReference type="EMBL" id="JAIWYP010000001">
    <property type="protein sequence ID" value="KAH3877408.1"/>
    <property type="molecule type" value="Genomic_DNA"/>
</dbReference>
<dbReference type="SFLD" id="SFLDS00019">
    <property type="entry name" value="Glutathione_Transferase_(cytos"/>
    <property type="match status" value="1"/>
</dbReference>
<dbReference type="InterPro" id="IPR004046">
    <property type="entry name" value="GST_C"/>
</dbReference>
<dbReference type="Pfam" id="PF00043">
    <property type="entry name" value="GST_C"/>
    <property type="match status" value="1"/>
</dbReference>
<dbReference type="CDD" id="cd03050">
    <property type="entry name" value="GST_N_Theta"/>
    <property type="match status" value="1"/>
</dbReference>
<dbReference type="EC" id="2.5.1.18" evidence="4"/>
<keyword evidence="5" id="KW-0963">Cytoplasm</keyword>
<dbReference type="PROSITE" id="PS50405">
    <property type="entry name" value="GST_CTER"/>
    <property type="match status" value="1"/>
</dbReference>
<dbReference type="InterPro" id="IPR004045">
    <property type="entry name" value="Glutathione_S-Trfase_N"/>
</dbReference>
<keyword evidence="11" id="KW-1185">Reference proteome</keyword>
<dbReference type="SUPFAM" id="SSF52833">
    <property type="entry name" value="Thioredoxin-like"/>
    <property type="match status" value="1"/>
</dbReference>
<evidence type="ECO:0000256" key="3">
    <source>
        <dbReference type="ARBA" id="ARBA00011738"/>
    </source>
</evidence>
<evidence type="ECO:0000256" key="1">
    <source>
        <dbReference type="ARBA" id="ARBA00004496"/>
    </source>
</evidence>
<dbReference type="InterPro" id="IPR040077">
    <property type="entry name" value="GST_C_Theta"/>
</dbReference>
<dbReference type="PANTHER" id="PTHR43917">
    <property type="match status" value="1"/>
</dbReference>
<evidence type="ECO:0000256" key="5">
    <source>
        <dbReference type="ARBA" id="ARBA00022490"/>
    </source>
</evidence>